<evidence type="ECO:0000313" key="2">
    <source>
        <dbReference type="EMBL" id="KAJ7379229.1"/>
    </source>
</evidence>
<feature type="compositionally biased region" description="Basic and acidic residues" evidence="1">
    <location>
        <begin position="72"/>
        <end position="85"/>
    </location>
</feature>
<comment type="caution">
    <text evidence="2">The sequence shown here is derived from an EMBL/GenBank/DDBJ whole genome shotgun (WGS) entry which is preliminary data.</text>
</comment>
<proteinExistence type="predicted"/>
<evidence type="ECO:0000313" key="3">
    <source>
        <dbReference type="Proteomes" id="UP001163046"/>
    </source>
</evidence>
<reference evidence="2" key="1">
    <citation type="submission" date="2023-01" db="EMBL/GenBank/DDBJ databases">
        <title>Genome assembly of the deep-sea coral Lophelia pertusa.</title>
        <authorList>
            <person name="Herrera S."/>
            <person name="Cordes E."/>
        </authorList>
    </citation>
    <scope>NUCLEOTIDE SEQUENCE</scope>
    <source>
        <strain evidence="2">USNM1676648</strain>
        <tissue evidence="2">Polyp</tissue>
    </source>
</reference>
<organism evidence="2 3">
    <name type="scientific">Desmophyllum pertusum</name>
    <dbReference type="NCBI Taxonomy" id="174260"/>
    <lineage>
        <taxon>Eukaryota</taxon>
        <taxon>Metazoa</taxon>
        <taxon>Cnidaria</taxon>
        <taxon>Anthozoa</taxon>
        <taxon>Hexacorallia</taxon>
        <taxon>Scleractinia</taxon>
        <taxon>Caryophylliina</taxon>
        <taxon>Caryophylliidae</taxon>
        <taxon>Desmophyllum</taxon>
    </lineage>
</organism>
<sequence length="272" mass="31135">MEEDKIDKESLHKIVEDNTRNVNDVTCSTDGYDVAQLPRATCDEEKVEPDLKRNHLPPLADMAPAKHRKIPKEKSFPRRDSKGQKDYLPSKTKEDIDWQNIFINGGFRPYESRDLPTRGELSLLKYKSWDPDGPVYCITKCAKYFGLDSEKDKEKLTPMEKEPPKRYTSLSPNYRFYPLRVPKRRKGFAPLESSTVSLMYLENPAKRYNVCNSCVVPPVTPASSMFRSSPIGWSPLPYKDRRNTLEELAELSICGQTTDEGICSPTESELGF</sequence>
<evidence type="ECO:0000256" key="1">
    <source>
        <dbReference type="SAM" id="MobiDB-lite"/>
    </source>
</evidence>
<keyword evidence="3" id="KW-1185">Reference proteome</keyword>
<dbReference type="EMBL" id="MU826359">
    <property type="protein sequence ID" value="KAJ7379229.1"/>
    <property type="molecule type" value="Genomic_DNA"/>
</dbReference>
<protein>
    <submittedName>
        <fullName evidence="2">Uncharacterized protein</fullName>
    </submittedName>
</protein>
<gene>
    <name evidence="2" type="ORF">OS493_017738</name>
</gene>
<dbReference type="Proteomes" id="UP001163046">
    <property type="component" value="Unassembled WGS sequence"/>
</dbReference>
<feature type="region of interest" description="Disordered" evidence="1">
    <location>
        <begin position="45"/>
        <end position="90"/>
    </location>
</feature>
<accession>A0A9X0CZI9</accession>
<name>A0A9X0CZI9_9CNID</name>
<dbReference type="AlphaFoldDB" id="A0A9X0CZI9"/>
<dbReference type="OrthoDB" id="10278292at2759"/>